<evidence type="ECO:0000313" key="10">
    <source>
        <dbReference type="EMBL" id="MCE0481676.1"/>
    </source>
</evidence>
<keyword evidence="3" id="KW-0808">Transferase</keyword>
<dbReference type="InterPro" id="IPR058981">
    <property type="entry name" value="MGRN1/RNF157-like_N"/>
</dbReference>
<gene>
    <name evidence="10" type="ORF">HAX54_039606</name>
</gene>
<accession>A0ABS8VLJ0</accession>
<evidence type="ECO:0000256" key="6">
    <source>
        <dbReference type="ARBA" id="ARBA00022786"/>
    </source>
</evidence>
<keyword evidence="4" id="KW-0479">Metal-binding</keyword>
<keyword evidence="5" id="KW-0863">Zinc-finger</keyword>
<reference evidence="10 11" key="1">
    <citation type="journal article" date="2021" name="BMC Genomics">
        <title>Datura genome reveals duplications of psychoactive alkaloid biosynthetic genes and high mutation rate following tissue culture.</title>
        <authorList>
            <person name="Rajewski A."/>
            <person name="Carter-House D."/>
            <person name="Stajich J."/>
            <person name="Litt A."/>
        </authorList>
    </citation>
    <scope>NUCLEOTIDE SEQUENCE [LARGE SCALE GENOMIC DNA]</scope>
    <source>
        <strain evidence="10">AR-01</strain>
    </source>
</reference>
<feature type="region of interest" description="Disordered" evidence="8">
    <location>
        <begin position="1"/>
        <end position="44"/>
    </location>
</feature>
<feature type="compositionally biased region" description="Pro residues" evidence="8">
    <location>
        <begin position="22"/>
        <end position="31"/>
    </location>
</feature>
<evidence type="ECO:0000256" key="1">
    <source>
        <dbReference type="ARBA" id="ARBA00000900"/>
    </source>
</evidence>
<dbReference type="Pfam" id="PF26192">
    <property type="entry name" value="RNF157-like_N"/>
    <property type="match status" value="1"/>
</dbReference>
<evidence type="ECO:0000256" key="5">
    <source>
        <dbReference type="ARBA" id="ARBA00022771"/>
    </source>
</evidence>
<dbReference type="InterPro" id="IPR045194">
    <property type="entry name" value="MGRN1/RNF157-like"/>
</dbReference>
<dbReference type="EC" id="2.3.2.27" evidence="2"/>
<keyword evidence="7" id="KW-0862">Zinc</keyword>
<evidence type="ECO:0000256" key="8">
    <source>
        <dbReference type="SAM" id="MobiDB-lite"/>
    </source>
</evidence>
<dbReference type="EMBL" id="JACEIK010005503">
    <property type="protein sequence ID" value="MCE0481676.1"/>
    <property type="molecule type" value="Genomic_DNA"/>
</dbReference>
<evidence type="ECO:0000259" key="9">
    <source>
        <dbReference type="Pfam" id="PF26192"/>
    </source>
</evidence>
<proteinExistence type="predicted"/>
<evidence type="ECO:0000313" key="11">
    <source>
        <dbReference type="Proteomes" id="UP000823775"/>
    </source>
</evidence>
<keyword evidence="11" id="KW-1185">Reference proteome</keyword>
<keyword evidence="6" id="KW-0833">Ubl conjugation pathway</keyword>
<feature type="domain" description="MGRN1/RNF157-like N-terminal" evidence="9">
    <location>
        <begin position="39"/>
        <end position="98"/>
    </location>
</feature>
<comment type="catalytic activity">
    <reaction evidence="1">
        <text>S-ubiquitinyl-[E2 ubiquitin-conjugating enzyme]-L-cysteine + [acceptor protein]-L-lysine = [E2 ubiquitin-conjugating enzyme]-L-cysteine + N(6)-ubiquitinyl-[acceptor protein]-L-lysine.</text>
        <dbReference type="EC" id="2.3.2.27"/>
    </reaction>
</comment>
<organism evidence="10 11">
    <name type="scientific">Datura stramonium</name>
    <name type="common">Jimsonweed</name>
    <name type="synonym">Common thornapple</name>
    <dbReference type="NCBI Taxonomy" id="4076"/>
    <lineage>
        <taxon>Eukaryota</taxon>
        <taxon>Viridiplantae</taxon>
        <taxon>Streptophyta</taxon>
        <taxon>Embryophyta</taxon>
        <taxon>Tracheophyta</taxon>
        <taxon>Spermatophyta</taxon>
        <taxon>Magnoliopsida</taxon>
        <taxon>eudicotyledons</taxon>
        <taxon>Gunneridae</taxon>
        <taxon>Pentapetalae</taxon>
        <taxon>asterids</taxon>
        <taxon>lamiids</taxon>
        <taxon>Solanales</taxon>
        <taxon>Solanaceae</taxon>
        <taxon>Solanoideae</taxon>
        <taxon>Datureae</taxon>
        <taxon>Datura</taxon>
    </lineage>
</organism>
<evidence type="ECO:0000256" key="4">
    <source>
        <dbReference type="ARBA" id="ARBA00022723"/>
    </source>
</evidence>
<sequence>MGNMGSSGVNGRRRSSSRRSHPPPPPPPQQPQPEINANRIEPDEANPGKYLVAFTFDATVPGSMTVILFAKEGEDCCLTPTKESLLPPVTFEFQKGLACSLGNHQELALIFQCLKRQNCPKMVRQMCIHLQKAWRHH</sequence>
<protein>
    <recommendedName>
        <fullName evidence="2">RING-type E3 ubiquitin transferase</fullName>
        <ecNumber evidence="2">2.3.2.27</ecNumber>
    </recommendedName>
</protein>
<dbReference type="PANTHER" id="PTHR22996">
    <property type="entry name" value="MAHOGUNIN"/>
    <property type="match status" value="1"/>
</dbReference>
<comment type="caution">
    <text evidence="10">The sequence shown here is derived from an EMBL/GenBank/DDBJ whole genome shotgun (WGS) entry which is preliminary data.</text>
</comment>
<evidence type="ECO:0000256" key="7">
    <source>
        <dbReference type="ARBA" id="ARBA00022833"/>
    </source>
</evidence>
<name>A0ABS8VLJ0_DATST</name>
<dbReference type="PANTHER" id="PTHR22996:SF0">
    <property type="entry name" value="RE60872P-RELATED"/>
    <property type="match status" value="1"/>
</dbReference>
<feature type="compositionally biased region" description="Basic residues" evidence="8">
    <location>
        <begin position="11"/>
        <end position="21"/>
    </location>
</feature>
<dbReference type="Proteomes" id="UP000823775">
    <property type="component" value="Unassembled WGS sequence"/>
</dbReference>
<evidence type="ECO:0000256" key="3">
    <source>
        <dbReference type="ARBA" id="ARBA00022679"/>
    </source>
</evidence>
<evidence type="ECO:0000256" key="2">
    <source>
        <dbReference type="ARBA" id="ARBA00012483"/>
    </source>
</evidence>